<dbReference type="InterPro" id="IPR027417">
    <property type="entry name" value="P-loop_NTPase"/>
</dbReference>
<dbReference type="Pfam" id="PF07475">
    <property type="entry name" value="Hpr_kinase_C"/>
    <property type="match status" value="1"/>
</dbReference>
<evidence type="ECO:0000313" key="3">
    <source>
        <dbReference type="Proteomes" id="UP000001953"/>
    </source>
</evidence>
<keyword evidence="2" id="KW-0418">Kinase</keyword>
<dbReference type="EMBL" id="CP000319">
    <property type="protein sequence ID" value="ABE61331.1"/>
    <property type="molecule type" value="Genomic_DNA"/>
</dbReference>
<dbReference type="GO" id="GO:0000155">
    <property type="term" value="F:phosphorelay sensor kinase activity"/>
    <property type="evidence" value="ECO:0007669"/>
    <property type="project" value="InterPro"/>
</dbReference>
<dbReference type="OrthoDB" id="8326226at2"/>
<dbReference type="GO" id="GO:0005524">
    <property type="term" value="F:ATP binding"/>
    <property type="evidence" value="ECO:0007669"/>
    <property type="project" value="InterPro"/>
</dbReference>
<name>Q1QR16_NITHX</name>
<dbReference type="HOGENOM" id="CLU_052030_2_1_5"/>
<dbReference type="RefSeq" id="WP_011509035.1">
    <property type="nucleotide sequence ID" value="NC_007964.1"/>
</dbReference>
<dbReference type="Gene3D" id="3.40.50.300">
    <property type="entry name" value="P-loop containing nucleotide triphosphate hydrolases"/>
    <property type="match status" value="1"/>
</dbReference>
<evidence type="ECO:0000259" key="1">
    <source>
        <dbReference type="Pfam" id="PF07475"/>
    </source>
</evidence>
<sequence>MTASSAPTIHGSAVLVGDRAVLIRGPSGAGKSRLAFDLILAGRSGQLPAATLVGDDRLCLEPVRDRLLVRPPPELEGLMEIRGLGIRRCAYVAEAPVGLVIDLDAPDAERLPPLKALRTTILAIELARIPVAAGFSPLPIAIAALTTVPGCSDPRSAADCREESGNHI</sequence>
<dbReference type="AlphaFoldDB" id="Q1QR16"/>
<feature type="domain" description="HPr kinase/phosphorylase C-terminal" evidence="1">
    <location>
        <begin position="7"/>
        <end position="86"/>
    </location>
</feature>
<dbReference type="eggNOG" id="COG1493">
    <property type="taxonomic scope" value="Bacteria"/>
</dbReference>
<dbReference type="Proteomes" id="UP000001953">
    <property type="component" value="Chromosome"/>
</dbReference>
<organism evidence="2 3">
    <name type="scientific">Nitrobacter hamburgensis (strain DSM 10229 / NCIMB 13809 / X14)</name>
    <dbReference type="NCBI Taxonomy" id="323097"/>
    <lineage>
        <taxon>Bacteria</taxon>
        <taxon>Pseudomonadati</taxon>
        <taxon>Pseudomonadota</taxon>
        <taxon>Alphaproteobacteria</taxon>
        <taxon>Hyphomicrobiales</taxon>
        <taxon>Nitrobacteraceae</taxon>
        <taxon>Nitrobacter</taxon>
    </lineage>
</organism>
<proteinExistence type="predicted"/>
<protein>
    <submittedName>
        <fullName evidence="2">Hpr(Ser) kinase/phosphatase</fullName>
        <ecNumber evidence="2">2.7.1.-</ecNumber>
    </submittedName>
</protein>
<dbReference type="InterPro" id="IPR011104">
    <property type="entry name" value="Hpr_kin/Pase_C"/>
</dbReference>
<dbReference type="CDD" id="cd01918">
    <property type="entry name" value="HprK_C"/>
    <property type="match status" value="1"/>
</dbReference>
<accession>Q1QR16</accession>
<dbReference type="EC" id="2.7.1.-" evidence="2"/>
<dbReference type="SUPFAM" id="SSF53795">
    <property type="entry name" value="PEP carboxykinase-like"/>
    <property type="match status" value="1"/>
</dbReference>
<dbReference type="STRING" id="323097.Nham_0441"/>
<gene>
    <name evidence="2" type="ordered locus">Nham_0441</name>
</gene>
<keyword evidence="2" id="KW-0808">Transferase</keyword>
<keyword evidence="3" id="KW-1185">Reference proteome</keyword>
<evidence type="ECO:0000313" key="2">
    <source>
        <dbReference type="EMBL" id="ABE61331.1"/>
    </source>
</evidence>
<dbReference type="GO" id="GO:0006109">
    <property type="term" value="P:regulation of carbohydrate metabolic process"/>
    <property type="evidence" value="ECO:0007669"/>
    <property type="project" value="InterPro"/>
</dbReference>
<dbReference type="KEGG" id="nha:Nham_0441"/>
<reference evidence="2 3" key="1">
    <citation type="submission" date="2006-03" db="EMBL/GenBank/DDBJ databases">
        <title>Complete sequence of chromosome of Nitrobacter hamburgensis X14.</title>
        <authorList>
            <consortium name="US DOE Joint Genome Institute"/>
            <person name="Copeland A."/>
            <person name="Lucas S."/>
            <person name="Lapidus A."/>
            <person name="Barry K."/>
            <person name="Detter J.C."/>
            <person name="Glavina del Rio T."/>
            <person name="Hammon N."/>
            <person name="Israni S."/>
            <person name="Dalin E."/>
            <person name="Tice H."/>
            <person name="Pitluck S."/>
            <person name="Chain P."/>
            <person name="Malfatti S."/>
            <person name="Shin M."/>
            <person name="Vergez L."/>
            <person name="Schmutz J."/>
            <person name="Larimer F."/>
            <person name="Land M."/>
            <person name="Hauser L."/>
            <person name="Kyrpides N."/>
            <person name="Ivanova N."/>
            <person name="Ward B."/>
            <person name="Arp D."/>
            <person name="Klotz M."/>
            <person name="Stein L."/>
            <person name="O'Mullan G."/>
            <person name="Starkenburg S."/>
            <person name="Sayavedra L."/>
            <person name="Poret-Peterson A.T."/>
            <person name="Gentry M.E."/>
            <person name="Bruce D."/>
            <person name="Richardson P."/>
        </authorList>
    </citation>
    <scope>NUCLEOTIDE SEQUENCE [LARGE SCALE GENOMIC DNA]</scope>
    <source>
        <strain evidence="3">DSM 10229 / NCIMB 13809 / X14</strain>
    </source>
</reference>